<name>A0A3D9UBM6_9GAMM</name>
<dbReference type="Proteomes" id="UP000256294">
    <property type="component" value="Unassembled WGS sequence"/>
</dbReference>
<dbReference type="AlphaFoldDB" id="A0A3D9UBM6"/>
<reference evidence="1 2" key="1">
    <citation type="submission" date="2018-08" db="EMBL/GenBank/DDBJ databases">
        <title>Genomic Encyclopedia of Archaeal and Bacterial Type Strains, Phase II (KMG-II): from individual species to whole genera.</title>
        <authorList>
            <person name="Goeker M."/>
        </authorList>
    </citation>
    <scope>NUCLEOTIDE SEQUENCE [LARGE SCALE GENOMIC DNA]</scope>
    <source>
        <strain evidence="1 2">DSM 17905</strain>
    </source>
</reference>
<evidence type="ECO:0000313" key="2">
    <source>
        <dbReference type="Proteomes" id="UP000256294"/>
    </source>
</evidence>
<dbReference type="RefSeq" id="WP_244922686.1">
    <property type="nucleotide sequence ID" value="NZ_QTUB01000001.1"/>
</dbReference>
<proteinExistence type="predicted"/>
<evidence type="ECO:0000313" key="1">
    <source>
        <dbReference type="EMBL" id="REF26908.1"/>
    </source>
</evidence>
<dbReference type="EMBL" id="QTUB01000001">
    <property type="protein sequence ID" value="REF26908.1"/>
    <property type="molecule type" value="Genomic_DNA"/>
</dbReference>
<keyword evidence="2" id="KW-1185">Reference proteome</keyword>
<accession>A0A3D9UBM6</accession>
<comment type="caution">
    <text evidence="1">The sequence shown here is derived from an EMBL/GenBank/DDBJ whole genome shotgun (WGS) entry which is preliminary data.</text>
</comment>
<organism evidence="1 2">
    <name type="scientific">Xenorhabdus cabanillasii</name>
    <dbReference type="NCBI Taxonomy" id="351673"/>
    <lineage>
        <taxon>Bacteria</taxon>
        <taxon>Pseudomonadati</taxon>
        <taxon>Pseudomonadota</taxon>
        <taxon>Gammaproteobacteria</taxon>
        <taxon>Enterobacterales</taxon>
        <taxon>Morganellaceae</taxon>
        <taxon>Xenorhabdus</taxon>
    </lineage>
</organism>
<gene>
    <name evidence="1" type="ORF">BDD26_1616</name>
</gene>
<protein>
    <submittedName>
        <fullName evidence="1">Uncharacterized protein</fullName>
    </submittedName>
</protein>
<dbReference type="Gene3D" id="1.20.890.30">
    <property type="entry name" value="VCA0319-like"/>
    <property type="match status" value="1"/>
</dbReference>
<sequence length="76" mass="8598">MAGADALFAALENSPKANKKLMKAAKNYKDVVNVLIIEEITQQHNRKGFDYGVYSGCINYEQLCHLKYSLIEYVVI</sequence>